<dbReference type="Proteomes" id="UP000295773">
    <property type="component" value="Unassembled WGS sequence"/>
</dbReference>
<feature type="transmembrane region" description="Helical" evidence="1">
    <location>
        <begin position="125"/>
        <end position="152"/>
    </location>
</feature>
<dbReference type="PANTHER" id="PTHR37305">
    <property type="entry name" value="INTEGRAL MEMBRANE PROTEIN-RELATED"/>
    <property type="match status" value="1"/>
</dbReference>
<feature type="transmembrane region" description="Helical" evidence="1">
    <location>
        <begin position="17"/>
        <end position="34"/>
    </location>
</feature>
<feature type="transmembrane region" description="Helical" evidence="1">
    <location>
        <begin position="164"/>
        <end position="187"/>
    </location>
</feature>
<dbReference type="EMBL" id="SMBP01000009">
    <property type="protein sequence ID" value="TCU60041.1"/>
    <property type="molecule type" value="Genomic_DNA"/>
</dbReference>
<sequence length="235" mass="25463">MHKVVKAELFKLKRNKAYWFILLLSFGIYLALGLMTDEKISFQDAIASSASIVPLFSALVAISVAQADYNDGTMKNVVSAGISRTSIYIGKLLAAYIGCMGIFLIEAIMSVGFSVYGGATVTMDAFFIIKAVLLQAVVVLNYTVIFFLLGSIIHSAALAVSLSFAYYLFGAFAFGYVGSFLHISGLADYELGSVATAIEQVNVNTVTMLHLGIVTIIILFFAYIGAFCFNRQEIK</sequence>
<dbReference type="AlphaFoldDB" id="A0A4R3TDI0"/>
<protein>
    <submittedName>
        <fullName evidence="2">ABC-2 family transporter</fullName>
    </submittedName>
</protein>
<reference evidence="2 3" key="1">
    <citation type="submission" date="2019-03" db="EMBL/GenBank/DDBJ databases">
        <title>Genomic Encyclopedia of Type Strains, Phase IV (KMG-IV): sequencing the most valuable type-strain genomes for metagenomic binning, comparative biology and taxonomic classification.</title>
        <authorList>
            <person name="Goeker M."/>
        </authorList>
    </citation>
    <scope>NUCLEOTIDE SEQUENCE [LARGE SCALE GENOMIC DNA]</scope>
    <source>
        <strain evidence="2 3">DSM 29481</strain>
    </source>
</reference>
<evidence type="ECO:0000313" key="2">
    <source>
        <dbReference type="EMBL" id="TCU60041.1"/>
    </source>
</evidence>
<keyword evidence="3" id="KW-1185">Reference proteome</keyword>
<organism evidence="2 3">
    <name type="scientific">Longicatena caecimuris</name>
    <dbReference type="NCBI Taxonomy" id="1796635"/>
    <lineage>
        <taxon>Bacteria</taxon>
        <taxon>Bacillati</taxon>
        <taxon>Bacillota</taxon>
        <taxon>Erysipelotrichia</taxon>
        <taxon>Erysipelotrichales</taxon>
        <taxon>Erysipelotrichaceae</taxon>
        <taxon>Longicatena</taxon>
    </lineage>
</organism>
<accession>A0A4R3TDI0</accession>
<dbReference type="Pfam" id="PF12730">
    <property type="entry name" value="ABC2_membrane_4"/>
    <property type="match status" value="1"/>
</dbReference>
<keyword evidence="1" id="KW-0812">Transmembrane</keyword>
<name>A0A4R3TDI0_9FIRM</name>
<feature type="transmembrane region" description="Helical" evidence="1">
    <location>
        <begin position="207"/>
        <end position="229"/>
    </location>
</feature>
<dbReference type="RefSeq" id="WP_132224748.1">
    <property type="nucleotide sequence ID" value="NZ_JANKBG010000009.1"/>
</dbReference>
<keyword evidence="1" id="KW-0472">Membrane</keyword>
<feature type="transmembrane region" description="Helical" evidence="1">
    <location>
        <begin position="46"/>
        <end position="65"/>
    </location>
</feature>
<keyword evidence="1" id="KW-1133">Transmembrane helix</keyword>
<proteinExistence type="predicted"/>
<gene>
    <name evidence="2" type="ORF">EDD61_10979</name>
</gene>
<evidence type="ECO:0000256" key="1">
    <source>
        <dbReference type="SAM" id="Phobius"/>
    </source>
</evidence>
<evidence type="ECO:0000313" key="3">
    <source>
        <dbReference type="Proteomes" id="UP000295773"/>
    </source>
</evidence>
<dbReference type="PANTHER" id="PTHR37305:SF1">
    <property type="entry name" value="MEMBRANE PROTEIN"/>
    <property type="match status" value="1"/>
</dbReference>
<feature type="transmembrane region" description="Helical" evidence="1">
    <location>
        <begin position="93"/>
        <end position="119"/>
    </location>
</feature>
<comment type="caution">
    <text evidence="2">The sequence shown here is derived from an EMBL/GenBank/DDBJ whole genome shotgun (WGS) entry which is preliminary data.</text>
</comment>